<sequence length="235" mass="25587">MNRYPVASSLLLAVAVAVNHDCPHQANGCGGTAEERAEEAKRRARLVSLDAPWNEVREAVVDACGLQVQQSTSHCFQDFNHVDCCTMDSTRQHETNEASRVAGMHAVNYLGSHIVDASISERGPGGSWCTCQISSPEDVCHRQFGARTAFKLVWCRGTGFAALLDDYANVLSHGKPTSARGEPPAMGGARAREQSWRVLDESKNASWASRWRAACDEVQYGAKAEAAEAEEHDEL</sequence>
<dbReference type="EnsemblProtists" id="EOD14900">
    <property type="protein sequence ID" value="EOD14900"/>
    <property type="gene ID" value="EMIHUDRAFT_197537"/>
</dbReference>
<proteinExistence type="predicted"/>
<feature type="signal peptide" evidence="2">
    <location>
        <begin position="1"/>
        <end position="17"/>
    </location>
</feature>
<evidence type="ECO:0000256" key="2">
    <source>
        <dbReference type="SAM" id="SignalP"/>
    </source>
</evidence>
<reference evidence="3" key="2">
    <citation type="submission" date="2024-10" db="UniProtKB">
        <authorList>
            <consortium name="EnsemblProtists"/>
        </authorList>
    </citation>
    <scope>IDENTIFICATION</scope>
</reference>
<reference evidence="4" key="1">
    <citation type="journal article" date="2013" name="Nature">
        <title>Pan genome of the phytoplankton Emiliania underpins its global distribution.</title>
        <authorList>
            <person name="Read B.A."/>
            <person name="Kegel J."/>
            <person name="Klute M.J."/>
            <person name="Kuo A."/>
            <person name="Lefebvre S.C."/>
            <person name="Maumus F."/>
            <person name="Mayer C."/>
            <person name="Miller J."/>
            <person name="Monier A."/>
            <person name="Salamov A."/>
            <person name="Young J."/>
            <person name="Aguilar M."/>
            <person name="Claverie J.M."/>
            <person name="Frickenhaus S."/>
            <person name="Gonzalez K."/>
            <person name="Herman E.K."/>
            <person name="Lin Y.C."/>
            <person name="Napier J."/>
            <person name="Ogata H."/>
            <person name="Sarno A.F."/>
            <person name="Shmutz J."/>
            <person name="Schroeder D."/>
            <person name="de Vargas C."/>
            <person name="Verret F."/>
            <person name="von Dassow P."/>
            <person name="Valentin K."/>
            <person name="Van de Peer Y."/>
            <person name="Wheeler G."/>
            <person name="Dacks J.B."/>
            <person name="Delwiche C.F."/>
            <person name="Dyhrman S.T."/>
            <person name="Glockner G."/>
            <person name="John U."/>
            <person name="Richards T."/>
            <person name="Worden A.Z."/>
            <person name="Zhang X."/>
            <person name="Grigoriev I.V."/>
            <person name="Allen A.E."/>
            <person name="Bidle K."/>
            <person name="Borodovsky M."/>
            <person name="Bowler C."/>
            <person name="Brownlee C."/>
            <person name="Cock J.M."/>
            <person name="Elias M."/>
            <person name="Gladyshev V.N."/>
            <person name="Groth M."/>
            <person name="Guda C."/>
            <person name="Hadaegh A."/>
            <person name="Iglesias-Rodriguez M.D."/>
            <person name="Jenkins J."/>
            <person name="Jones B.M."/>
            <person name="Lawson T."/>
            <person name="Leese F."/>
            <person name="Lindquist E."/>
            <person name="Lobanov A."/>
            <person name="Lomsadze A."/>
            <person name="Malik S.B."/>
            <person name="Marsh M.E."/>
            <person name="Mackinder L."/>
            <person name="Mock T."/>
            <person name="Mueller-Roeber B."/>
            <person name="Pagarete A."/>
            <person name="Parker M."/>
            <person name="Probert I."/>
            <person name="Quesneville H."/>
            <person name="Raines C."/>
            <person name="Rensing S.A."/>
            <person name="Riano-Pachon D.M."/>
            <person name="Richier S."/>
            <person name="Rokitta S."/>
            <person name="Shiraiwa Y."/>
            <person name="Soanes D.M."/>
            <person name="van der Giezen M."/>
            <person name="Wahlund T.M."/>
            <person name="Williams B."/>
            <person name="Wilson W."/>
            <person name="Wolfe G."/>
            <person name="Wurch L.L."/>
        </authorList>
    </citation>
    <scope>NUCLEOTIDE SEQUENCE</scope>
</reference>
<dbReference type="GeneID" id="17261033"/>
<evidence type="ECO:0000256" key="1">
    <source>
        <dbReference type="SAM" id="MobiDB-lite"/>
    </source>
</evidence>
<dbReference type="PaxDb" id="2903-EOD14900"/>
<accession>A0A0D3IUG5</accession>
<organism evidence="3 4">
    <name type="scientific">Emiliania huxleyi (strain CCMP1516)</name>
    <dbReference type="NCBI Taxonomy" id="280463"/>
    <lineage>
        <taxon>Eukaryota</taxon>
        <taxon>Haptista</taxon>
        <taxon>Haptophyta</taxon>
        <taxon>Prymnesiophyceae</taxon>
        <taxon>Isochrysidales</taxon>
        <taxon>Noelaerhabdaceae</taxon>
        <taxon>Emiliania</taxon>
    </lineage>
</organism>
<keyword evidence="2" id="KW-0732">Signal</keyword>
<dbReference type="HOGENOM" id="CLU_1182047_0_0_1"/>
<name>A0A0D3IUG5_EMIH1</name>
<dbReference type="KEGG" id="ehx:EMIHUDRAFT_197537"/>
<evidence type="ECO:0008006" key="5">
    <source>
        <dbReference type="Google" id="ProtNLM"/>
    </source>
</evidence>
<protein>
    <recommendedName>
        <fullName evidence="5">Folate receptor-like domain-containing protein</fullName>
    </recommendedName>
</protein>
<feature type="chain" id="PRO_5044288195" description="Folate receptor-like domain-containing protein" evidence="2">
    <location>
        <begin position="18"/>
        <end position="235"/>
    </location>
</feature>
<dbReference type="Proteomes" id="UP000013827">
    <property type="component" value="Unassembled WGS sequence"/>
</dbReference>
<evidence type="ECO:0000313" key="3">
    <source>
        <dbReference type="EnsemblProtists" id="EOD14900"/>
    </source>
</evidence>
<feature type="region of interest" description="Disordered" evidence="1">
    <location>
        <begin position="175"/>
        <end position="195"/>
    </location>
</feature>
<dbReference type="RefSeq" id="XP_005767329.1">
    <property type="nucleotide sequence ID" value="XM_005767272.1"/>
</dbReference>
<dbReference type="AlphaFoldDB" id="A0A0D3IUG5"/>
<evidence type="ECO:0000313" key="4">
    <source>
        <dbReference type="Proteomes" id="UP000013827"/>
    </source>
</evidence>
<keyword evidence="4" id="KW-1185">Reference proteome</keyword>